<accession>A0ABR7GHS6</accession>
<sequence length="421" mass="49834">MNYIVDKKKVGAYLKKLVKENQYPSNRQFGKACLKMMGCTDPDDVELNRMNNRLSQICNGQNGIQMEDMLIFSDLLGVSCEEILSAGERRVPISGHMTNYDIAFSQDEELWSSYMKREDKLFLNSDEYGKTVIDYAIEFKNYPFIKWLLDEEFIWLVDNSEYRQFGYSYGGGTSIEKRAPWDMDNAVPLQVKYDDQLRTQILTLALENKDYGILDKFLARETPFLHRVTFYNDRDNAYQYYSEDYVRMIAGAPLDILDYFSQEFEVENCQKWKNTYIYPFCGELLGMLTCLHEEKKAKFLAKRVLEHNEKTYKKVVSMLDAAYEIEWKEKQKWCGTWEEDNKIYKDIQKSIKVGTLNYFNFSKDNHIVSFFYSSKKEMEYFLTNMIKVDLQKVPSSLKETFLEINMWYDRVAALKETWGCE</sequence>
<reference evidence="1 2" key="1">
    <citation type="submission" date="2020-08" db="EMBL/GenBank/DDBJ databases">
        <title>Genome public.</title>
        <authorList>
            <person name="Liu C."/>
            <person name="Sun Q."/>
        </authorList>
    </citation>
    <scope>NUCLEOTIDE SEQUENCE [LARGE SCALE GENOMIC DNA]</scope>
    <source>
        <strain evidence="1 2">NSJ-9</strain>
    </source>
</reference>
<comment type="caution">
    <text evidence="1">The sequence shown here is derived from an EMBL/GenBank/DDBJ whole genome shotgun (WGS) entry which is preliminary data.</text>
</comment>
<evidence type="ECO:0000313" key="1">
    <source>
        <dbReference type="EMBL" id="MBC5686840.1"/>
    </source>
</evidence>
<evidence type="ECO:0000313" key="2">
    <source>
        <dbReference type="Proteomes" id="UP000643810"/>
    </source>
</evidence>
<keyword evidence="2" id="KW-1185">Reference proteome</keyword>
<proteinExistence type="predicted"/>
<dbReference type="RefSeq" id="WP_186854518.1">
    <property type="nucleotide sequence ID" value="NZ_JACOPG010000003.1"/>
</dbReference>
<name>A0ABR7GHS6_9FIRM</name>
<dbReference type="EMBL" id="JACOPG010000003">
    <property type="protein sequence ID" value="MBC5686840.1"/>
    <property type="molecule type" value="Genomic_DNA"/>
</dbReference>
<gene>
    <name evidence="1" type="ORF">H8R94_09535</name>
</gene>
<dbReference type="Proteomes" id="UP000643810">
    <property type="component" value="Unassembled WGS sequence"/>
</dbReference>
<organism evidence="1 2">
    <name type="scientific">Roseburia lenta</name>
    <dbReference type="NCBI Taxonomy" id="2763061"/>
    <lineage>
        <taxon>Bacteria</taxon>
        <taxon>Bacillati</taxon>
        <taxon>Bacillota</taxon>
        <taxon>Clostridia</taxon>
        <taxon>Lachnospirales</taxon>
        <taxon>Lachnospiraceae</taxon>
        <taxon>Roseburia</taxon>
    </lineage>
</organism>
<protein>
    <submittedName>
        <fullName evidence="1">Uncharacterized protein</fullName>
    </submittedName>
</protein>